<accession>A0A7J8JT35</accession>
<reference evidence="3 4" key="1">
    <citation type="journal article" date="2020" name="Nature">
        <title>Six reference-quality genomes reveal evolution of bat adaptations.</title>
        <authorList>
            <person name="Jebb D."/>
            <person name="Huang Z."/>
            <person name="Pippel M."/>
            <person name="Hughes G.M."/>
            <person name="Lavrichenko K."/>
            <person name="Devanna P."/>
            <person name="Winkler S."/>
            <person name="Jermiin L.S."/>
            <person name="Skirmuntt E.C."/>
            <person name="Katzourakis A."/>
            <person name="Burkitt-Gray L."/>
            <person name="Ray D.A."/>
            <person name="Sullivan K.A.M."/>
            <person name="Roscito J.G."/>
            <person name="Kirilenko B.M."/>
            <person name="Davalos L.M."/>
            <person name="Corthals A.P."/>
            <person name="Power M.L."/>
            <person name="Jones G."/>
            <person name="Ransome R.D."/>
            <person name="Dechmann D.K.N."/>
            <person name="Locatelli A.G."/>
            <person name="Puechmaille S.J."/>
            <person name="Fedrigo O."/>
            <person name="Jarvis E.D."/>
            <person name="Hiller M."/>
            <person name="Vernes S.C."/>
            <person name="Myers E.W."/>
            <person name="Teeling E.C."/>
        </authorList>
    </citation>
    <scope>NUCLEOTIDE SEQUENCE [LARGE SCALE GENOMIC DNA]</scope>
    <source>
        <strain evidence="3">MMolMol1</strain>
        <tissue evidence="3">Muscle</tissue>
    </source>
</reference>
<protein>
    <recommendedName>
        <fullName evidence="5">Family with sequence similarity 47 member E</fullName>
    </recommendedName>
</protein>
<dbReference type="GO" id="GO:0000785">
    <property type="term" value="C:chromatin"/>
    <property type="evidence" value="ECO:0007669"/>
    <property type="project" value="TreeGrafter"/>
</dbReference>
<dbReference type="PANTHER" id="PTHR46449:SF3">
    <property type="entry name" value="PROTEIN FAM47E"/>
    <property type="match status" value="1"/>
</dbReference>
<dbReference type="GO" id="GO:0045815">
    <property type="term" value="P:transcription initiation-coupled chromatin remodeling"/>
    <property type="evidence" value="ECO:0007669"/>
    <property type="project" value="TreeGrafter"/>
</dbReference>
<evidence type="ECO:0000313" key="4">
    <source>
        <dbReference type="Proteomes" id="UP000550707"/>
    </source>
</evidence>
<organism evidence="3 4">
    <name type="scientific">Molossus molossus</name>
    <name type="common">Pallas' mastiff bat</name>
    <name type="synonym">Vespertilio molossus</name>
    <dbReference type="NCBI Taxonomy" id="27622"/>
    <lineage>
        <taxon>Eukaryota</taxon>
        <taxon>Metazoa</taxon>
        <taxon>Chordata</taxon>
        <taxon>Craniata</taxon>
        <taxon>Vertebrata</taxon>
        <taxon>Euteleostomi</taxon>
        <taxon>Mammalia</taxon>
        <taxon>Eutheria</taxon>
        <taxon>Laurasiatheria</taxon>
        <taxon>Chiroptera</taxon>
        <taxon>Yangochiroptera</taxon>
        <taxon>Molossidae</taxon>
        <taxon>Molossus</taxon>
    </lineage>
</organism>
<dbReference type="EMBL" id="JACASF010000001">
    <property type="protein sequence ID" value="KAF6500023.1"/>
    <property type="molecule type" value="Genomic_DNA"/>
</dbReference>
<proteinExistence type="inferred from homology"/>
<dbReference type="Proteomes" id="UP000550707">
    <property type="component" value="Unassembled WGS sequence"/>
</dbReference>
<sequence length="394" mass="45566">MANHRRMFRPKELTGVGRNCRPRYREKVPSQCFTNAEDRPPYPTTMNAKRWVFVRNGLDDFRTGCPPCEEGMIIRGLEENRPPRRSKEQNELLQAVKFSKLSAAQLARKAFVADIEAQLTPHPLARFPNLGEDMPPELLLKVLKVLDPDRKLADAWARCEGIGQKPKEPEKLLKKRPTQDHPGLLKKTPQPHPVQSLKKEKPKKKDLLHEDAPDPYERARKAVSDLCNWATEIGSSKIDEEYIMKQFELDFQCEPSHDQVHIVKLDQVPSELKKNLGITKQHGSKISQDLGRKPQNPSKPKYVKMRYGAWYLNPKMWKWQPADEPLVDPKLLCKDQDENLKKELEKQEEEFAKLHGPFAFKEFILRKGYRMPSFLEKIDMNKGCQCGCKKTAGE</sequence>
<feature type="region of interest" description="Disordered" evidence="2">
    <location>
        <begin position="166"/>
        <end position="215"/>
    </location>
</feature>
<evidence type="ECO:0000256" key="2">
    <source>
        <dbReference type="SAM" id="MobiDB-lite"/>
    </source>
</evidence>
<dbReference type="PANTHER" id="PTHR46449">
    <property type="entry name" value="ZGC:158260"/>
    <property type="match status" value="1"/>
</dbReference>
<evidence type="ECO:0000256" key="1">
    <source>
        <dbReference type="ARBA" id="ARBA00005277"/>
    </source>
</evidence>
<dbReference type="InterPro" id="IPR032743">
    <property type="entry name" value="FAM47"/>
</dbReference>
<keyword evidence="4" id="KW-1185">Reference proteome</keyword>
<evidence type="ECO:0000313" key="3">
    <source>
        <dbReference type="EMBL" id="KAF6500023.1"/>
    </source>
</evidence>
<name>A0A7J8JT35_MOLMO</name>
<evidence type="ECO:0008006" key="5">
    <source>
        <dbReference type="Google" id="ProtNLM"/>
    </source>
</evidence>
<dbReference type="AlphaFoldDB" id="A0A7J8JT35"/>
<feature type="compositionally biased region" description="Basic and acidic residues" evidence="2">
    <location>
        <begin position="197"/>
        <end position="215"/>
    </location>
</feature>
<comment type="caution">
    <text evidence="3">The sequence shown here is derived from an EMBL/GenBank/DDBJ whole genome shotgun (WGS) entry which is preliminary data.</text>
</comment>
<comment type="similarity">
    <text evidence="1">Belongs to the FAM47 family.</text>
</comment>
<dbReference type="Pfam" id="PF14642">
    <property type="entry name" value="FAM47"/>
    <property type="match status" value="1"/>
</dbReference>
<dbReference type="InParanoid" id="A0A7J8JT35"/>
<gene>
    <name evidence="3" type="ORF">HJG59_004920</name>
</gene>